<evidence type="ECO:0000313" key="1">
    <source>
        <dbReference type="EMBL" id="KAJ8869461.1"/>
    </source>
</evidence>
<comment type="caution">
    <text evidence="1">The sequence shown here is derived from an EMBL/GenBank/DDBJ whole genome shotgun (WGS) entry which is preliminary data.</text>
</comment>
<accession>A0ABQ9GEF9</accession>
<reference evidence="1 2" key="1">
    <citation type="submission" date="2023-02" db="EMBL/GenBank/DDBJ databases">
        <title>LHISI_Scaffold_Assembly.</title>
        <authorList>
            <person name="Stuart O.P."/>
            <person name="Cleave R."/>
            <person name="Magrath M.J.L."/>
            <person name="Mikheyev A.S."/>
        </authorList>
    </citation>
    <scope>NUCLEOTIDE SEQUENCE [LARGE SCALE GENOMIC DNA]</scope>
    <source>
        <strain evidence="1">Daus_M_001</strain>
        <tissue evidence="1">Leg muscle</tissue>
    </source>
</reference>
<protein>
    <submittedName>
        <fullName evidence="1">Uncharacterized protein</fullName>
    </submittedName>
</protein>
<sequence>MLTLEKKRLLLSLVYLRRRVLTIRCSDKFWSAVWSDKAMTTMKSSGGLTQGRGITDSVLVLRTLGLVYLHNVCYESEQ</sequence>
<dbReference type="Proteomes" id="UP001159363">
    <property type="component" value="Chromosome 12"/>
</dbReference>
<gene>
    <name evidence="1" type="ORF">PR048_028452</name>
</gene>
<evidence type="ECO:0000313" key="2">
    <source>
        <dbReference type="Proteomes" id="UP001159363"/>
    </source>
</evidence>
<keyword evidence="2" id="KW-1185">Reference proteome</keyword>
<organism evidence="1 2">
    <name type="scientific">Dryococelus australis</name>
    <dbReference type="NCBI Taxonomy" id="614101"/>
    <lineage>
        <taxon>Eukaryota</taxon>
        <taxon>Metazoa</taxon>
        <taxon>Ecdysozoa</taxon>
        <taxon>Arthropoda</taxon>
        <taxon>Hexapoda</taxon>
        <taxon>Insecta</taxon>
        <taxon>Pterygota</taxon>
        <taxon>Neoptera</taxon>
        <taxon>Polyneoptera</taxon>
        <taxon>Phasmatodea</taxon>
        <taxon>Verophasmatodea</taxon>
        <taxon>Anareolatae</taxon>
        <taxon>Phasmatidae</taxon>
        <taxon>Eurycanthinae</taxon>
        <taxon>Dryococelus</taxon>
    </lineage>
</organism>
<proteinExistence type="predicted"/>
<name>A0ABQ9GEF9_9NEOP</name>
<dbReference type="EMBL" id="JARBHB010000013">
    <property type="protein sequence ID" value="KAJ8869461.1"/>
    <property type="molecule type" value="Genomic_DNA"/>
</dbReference>